<evidence type="ECO:0000256" key="5">
    <source>
        <dbReference type="ARBA" id="ARBA00023136"/>
    </source>
</evidence>
<keyword evidence="5" id="KW-0472">Membrane</keyword>
<sequence length="410" mass="47207">MKKTLLFFLLFSFVILSGCSDKIEIEEEGFVLVIGLDKPSVGEKGIDITFQIANPSAGRAGEDNNANEVETITLTAPDPFSARDMTNSSETRNINFYHTKAIVISEELAKSNDFFHIMSSMMRERQIRRDMHVLISKEKASEYLRNNKPSFEASPHKFYDFMSRRWKRNALVPNSTMHDFLRATSADAGLALAIYTTATSEEPKDTEDEDNFLPGEINKRGGSDIQIIGAAVFKEGKMIGTMTGEEVRVALILQKEMRPERLIFTYDDPINPDFRITGKATNVRTDVSIDVHQEYPVIKVKQWFDIKVLAIPSLIDYVENLSNQSKLKDYFERKYYEHASKLIERTQKEFKAEPFNWSNQARKKFWTLTEYEDYDWMKSYPNAEIKIEVDVTLTEFGKKLSPRDISEIKD</sequence>
<dbReference type="RefSeq" id="WP_322445873.1">
    <property type="nucleotide sequence ID" value="NZ_JAXOFX010000003.1"/>
</dbReference>
<evidence type="ECO:0000313" key="10">
    <source>
        <dbReference type="EMBL" id="MDZ5471584.1"/>
    </source>
</evidence>
<comment type="caution">
    <text evidence="10">The sequence shown here is derived from an EMBL/GenBank/DDBJ whole genome shotgun (WGS) entry which is preliminary data.</text>
</comment>
<name>A0ABU5IWQ9_9BACI</name>
<accession>A0ABU5IWQ9</accession>
<dbReference type="Pfam" id="PF05504">
    <property type="entry name" value="Spore_GerAC"/>
    <property type="match status" value="1"/>
</dbReference>
<evidence type="ECO:0000256" key="7">
    <source>
        <dbReference type="ARBA" id="ARBA00023288"/>
    </source>
</evidence>
<evidence type="ECO:0000256" key="4">
    <source>
        <dbReference type="ARBA" id="ARBA00022729"/>
    </source>
</evidence>
<dbReference type="PANTHER" id="PTHR35789">
    <property type="entry name" value="SPORE GERMINATION PROTEIN B3"/>
    <property type="match status" value="1"/>
</dbReference>
<comment type="similarity">
    <text evidence="2">Belongs to the GerABKC lipoprotein family.</text>
</comment>
<evidence type="ECO:0000259" key="8">
    <source>
        <dbReference type="Pfam" id="PF05504"/>
    </source>
</evidence>
<protein>
    <submittedName>
        <fullName evidence="10">Ger(X)C family spore germination protein</fullName>
    </submittedName>
</protein>
<organism evidence="10 11">
    <name type="scientific">Robertmurraya mangrovi</name>
    <dbReference type="NCBI Taxonomy" id="3098077"/>
    <lineage>
        <taxon>Bacteria</taxon>
        <taxon>Bacillati</taxon>
        <taxon>Bacillota</taxon>
        <taxon>Bacilli</taxon>
        <taxon>Bacillales</taxon>
        <taxon>Bacillaceae</taxon>
        <taxon>Robertmurraya</taxon>
    </lineage>
</organism>
<keyword evidence="6" id="KW-0564">Palmitate</keyword>
<dbReference type="EMBL" id="JAXOFX010000003">
    <property type="protein sequence ID" value="MDZ5471584.1"/>
    <property type="molecule type" value="Genomic_DNA"/>
</dbReference>
<dbReference type="InterPro" id="IPR038501">
    <property type="entry name" value="Spore_GerAC_C_sf"/>
</dbReference>
<evidence type="ECO:0000256" key="6">
    <source>
        <dbReference type="ARBA" id="ARBA00023139"/>
    </source>
</evidence>
<dbReference type="InterPro" id="IPR057336">
    <property type="entry name" value="GerAC_N"/>
</dbReference>
<evidence type="ECO:0000256" key="1">
    <source>
        <dbReference type="ARBA" id="ARBA00004635"/>
    </source>
</evidence>
<dbReference type="PANTHER" id="PTHR35789:SF1">
    <property type="entry name" value="SPORE GERMINATION PROTEIN B3"/>
    <property type="match status" value="1"/>
</dbReference>
<evidence type="ECO:0000259" key="9">
    <source>
        <dbReference type="Pfam" id="PF25198"/>
    </source>
</evidence>
<gene>
    <name evidence="10" type="ORF">SM124_07465</name>
</gene>
<keyword evidence="4" id="KW-0732">Signal</keyword>
<reference evidence="10 11" key="1">
    <citation type="submission" date="2023-11" db="EMBL/GenBank/DDBJ databases">
        <title>Bacillus jintuensis, isolated from a mudflat on the Beibu Gulf coast.</title>
        <authorList>
            <person name="Li M."/>
        </authorList>
    </citation>
    <scope>NUCLEOTIDE SEQUENCE [LARGE SCALE GENOMIC DNA]</scope>
    <source>
        <strain evidence="10 11">31A1R</strain>
    </source>
</reference>
<feature type="domain" description="Spore germination GerAC-like C-terminal" evidence="8">
    <location>
        <begin position="229"/>
        <end position="397"/>
    </location>
</feature>
<dbReference type="Gene3D" id="3.30.300.210">
    <property type="entry name" value="Nutrient germinant receptor protein C, domain 3"/>
    <property type="match status" value="1"/>
</dbReference>
<dbReference type="Proteomes" id="UP001290455">
    <property type="component" value="Unassembled WGS sequence"/>
</dbReference>
<evidence type="ECO:0000256" key="2">
    <source>
        <dbReference type="ARBA" id="ARBA00007886"/>
    </source>
</evidence>
<evidence type="ECO:0000313" key="11">
    <source>
        <dbReference type="Proteomes" id="UP001290455"/>
    </source>
</evidence>
<keyword evidence="3" id="KW-0309">Germination</keyword>
<dbReference type="InterPro" id="IPR046953">
    <property type="entry name" value="Spore_GerAC-like_C"/>
</dbReference>
<keyword evidence="7" id="KW-0449">Lipoprotein</keyword>
<dbReference type="PROSITE" id="PS51257">
    <property type="entry name" value="PROKAR_LIPOPROTEIN"/>
    <property type="match status" value="1"/>
</dbReference>
<feature type="domain" description="Spore germination protein N-terminal" evidence="9">
    <location>
        <begin position="21"/>
        <end position="187"/>
    </location>
</feature>
<evidence type="ECO:0000256" key="3">
    <source>
        <dbReference type="ARBA" id="ARBA00022544"/>
    </source>
</evidence>
<proteinExistence type="inferred from homology"/>
<comment type="subcellular location">
    <subcellularLocation>
        <location evidence="1">Membrane</location>
        <topology evidence="1">Lipid-anchor</topology>
    </subcellularLocation>
</comment>
<dbReference type="Pfam" id="PF25198">
    <property type="entry name" value="Spore_GerAC_N"/>
    <property type="match status" value="1"/>
</dbReference>
<dbReference type="InterPro" id="IPR008844">
    <property type="entry name" value="Spore_GerAC-like"/>
</dbReference>
<keyword evidence="11" id="KW-1185">Reference proteome</keyword>
<dbReference type="NCBIfam" id="TIGR02887">
    <property type="entry name" value="spore_ger_x_C"/>
    <property type="match status" value="1"/>
</dbReference>